<feature type="domain" description="Gliding motility-associated protein GldM first immunoglobulin-like" evidence="3">
    <location>
        <begin position="231"/>
        <end position="323"/>
    </location>
</feature>
<keyword evidence="6" id="KW-1185">Reference proteome</keyword>
<evidence type="ECO:0000313" key="6">
    <source>
        <dbReference type="Proteomes" id="UP000295741"/>
    </source>
</evidence>
<feature type="domain" description="Gliding motility-associated protein GldM second immunoglobulin-like" evidence="4">
    <location>
        <begin position="330"/>
        <end position="397"/>
    </location>
</feature>
<sequence>MALPKEPRQKMINMMYLVLTALLALNVSSEILNAFKTVDRSLVTASGIVEKKNEEVFRSFQAKIEDPKTREKAMLWLPKAQQAKKLAADIYTYMEALKKELKEESGLTIGEDGKESYKEDNLDAATRMFISEPPNGKGKGKELFDKLTAFKKQLLEIDPDMAKEIAASLPLDLTPLPTSSEAGKGDWAYGYFHMTPTVAAITILSKFQNDVKNSESQAVEYCHRQIGQVELIYDEFQAFAGTNSQYLMPGEELVITAGIGAFSKAAKPTITVDGAAVPLNAEGAAEYKTRVSNSGAGVKKVRISYLKPDGTSAVVEKEVRYTVGVPSGLVVSTDKTRVFYQGLDNVLSVTGGGGDEKVKVNIEGTNVTMRKEGAGQYIVVPQQLGTVVVNATDGKNTQRINIPVKRVPDPIAIVGGSAGGTMNANVFRVQKGVIADLRDFVFEGVKFEVLSYMLICTGKGFDEPEFAEVNGPSFSGDAMNLIKRCQPGTTVTIGEIKLKQPGGGTRKIDQNITFILQ</sequence>
<dbReference type="InterPro" id="IPR022719">
    <property type="entry name" value="Motility-assoc_prot_GldM_C"/>
</dbReference>
<dbReference type="Proteomes" id="UP000295741">
    <property type="component" value="Unassembled WGS sequence"/>
</dbReference>
<protein>
    <submittedName>
        <fullName evidence="5">Gliding motility-associated protein GldM</fullName>
    </submittedName>
</protein>
<proteinExistence type="predicted"/>
<evidence type="ECO:0000259" key="2">
    <source>
        <dbReference type="Pfam" id="PF12081"/>
    </source>
</evidence>
<feature type="domain" description="Gliding motility-associated protein GldM N-terminal" evidence="2">
    <location>
        <begin position="30"/>
        <end position="221"/>
    </location>
</feature>
<gene>
    <name evidence="5" type="ORF">BC659_2000</name>
</gene>
<dbReference type="Pfam" id="PF12081">
    <property type="entry name" value="GldM_1st"/>
    <property type="match status" value="1"/>
</dbReference>
<dbReference type="InterPro" id="IPR048406">
    <property type="entry name" value="GldM_Ig-like-2"/>
</dbReference>
<name>A0A4R6IWG9_9BACT</name>
<dbReference type="Pfam" id="PF12080">
    <property type="entry name" value="GldM_4th"/>
    <property type="match status" value="1"/>
</dbReference>
<dbReference type="Pfam" id="PF21601">
    <property type="entry name" value="GldM_2nd"/>
    <property type="match status" value="1"/>
</dbReference>
<dbReference type="EMBL" id="SNWP01000011">
    <property type="protein sequence ID" value="TDO26691.1"/>
    <property type="molecule type" value="Genomic_DNA"/>
</dbReference>
<evidence type="ECO:0000259" key="3">
    <source>
        <dbReference type="Pfam" id="PF21601"/>
    </source>
</evidence>
<evidence type="ECO:0000259" key="4">
    <source>
        <dbReference type="Pfam" id="PF21602"/>
    </source>
</evidence>
<dbReference type="OrthoDB" id="1490890at2"/>
<dbReference type="InterPro" id="IPR022720">
    <property type="entry name" value="Motility-assoc_prot_GldM_N"/>
</dbReference>
<dbReference type="AlphaFoldDB" id="A0A4R6IWG9"/>
<evidence type="ECO:0000313" key="5">
    <source>
        <dbReference type="EMBL" id="TDO26691.1"/>
    </source>
</evidence>
<comment type="caution">
    <text evidence="5">The sequence shown here is derived from an EMBL/GenBank/DDBJ whole genome shotgun (WGS) entry which is preliminary data.</text>
</comment>
<dbReference type="Pfam" id="PF21602">
    <property type="entry name" value="GldM_3rd"/>
    <property type="match status" value="1"/>
</dbReference>
<accession>A0A4R6IWG9</accession>
<feature type="domain" description="Gliding motility-associated protein GldM C-terminal" evidence="1">
    <location>
        <begin position="408"/>
        <end position="517"/>
    </location>
</feature>
<dbReference type="InterPro" id="IPR048405">
    <property type="entry name" value="GldM_Ig-like-1"/>
</dbReference>
<evidence type="ECO:0000259" key="1">
    <source>
        <dbReference type="Pfam" id="PF12080"/>
    </source>
</evidence>
<organism evidence="5 6">
    <name type="scientific">Sediminibacterium goheungense</name>
    <dbReference type="NCBI Taxonomy" id="1086393"/>
    <lineage>
        <taxon>Bacteria</taxon>
        <taxon>Pseudomonadati</taxon>
        <taxon>Bacteroidota</taxon>
        <taxon>Chitinophagia</taxon>
        <taxon>Chitinophagales</taxon>
        <taxon>Chitinophagaceae</taxon>
        <taxon>Sediminibacterium</taxon>
    </lineage>
</organism>
<reference evidence="5 6" key="1">
    <citation type="submission" date="2019-03" db="EMBL/GenBank/DDBJ databases">
        <title>Genomic Encyclopedia of Archaeal and Bacterial Type Strains, Phase II (KMG-II): from individual species to whole genera.</title>
        <authorList>
            <person name="Goeker M."/>
        </authorList>
    </citation>
    <scope>NUCLEOTIDE SEQUENCE [LARGE SCALE GENOMIC DNA]</scope>
    <source>
        <strain evidence="5 6">DSM 28323</strain>
    </source>
</reference>